<proteinExistence type="predicted"/>
<evidence type="ECO:0000313" key="1">
    <source>
        <dbReference type="EMBL" id="OGH69891.1"/>
    </source>
</evidence>
<sequence>MGIFDTLFGSPAGNYPQDEKSLSEVEIKKLVSRVHIRTLRQGEEGLVEQAIAARRHGDGKISLRQIYEALTQLKNQGKISVYDRKGLMKMFEEYFQ</sequence>
<dbReference type="EMBL" id="MFQE01000060">
    <property type="protein sequence ID" value="OGH69891.1"/>
    <property type="molecule type" value="Genomic_DNA"/>
</dbReference>
<dbReference type="Proteomes" id="UP000177457">
    <property type="component" value="Unassembled WGS sequence"/>
</dbReference>
<protein>
    <submittedName>
        <fullName evidence="1">Uncharacterized protein</fullName>
    </submittedName>
</protein>
<gene>
    <name evidence="1" type="ORF">A3C90_00850</name>
</gene>
<name>A0A1F6ME07_9BACT</name>
<comment type="caution">
    <text evidence="1">The sequence shown here is derived from an EMBL/GenBank/DDBJ whole genome shotgun (WGS) entry which is preliminary data.</text>
</comment>
<dbReference type="AlphaFoldDB" id="A0A1F6ME07"/>
<evidence type="ECO:0000313" key="2">
    <source>
        <dbReference type="Proteomes" id="UP000177457"/>
    </source>
</evidence>
<organism evidence="1 2">
    <name type="scientific">Candidatus Magasanikbacteria bacterium RIFCSPHIGHO2_02_FULL_51_14</name>
    <dbReference type="NCBI Taxonomy" id="1798683"/>
    <lineage>
        <taxon>Bacteria</taxon>
        <taxon>Candidatus Magasanikiibacteriota</taxon>
    </lineage>
</organism>
<accession>A0A1F6ME07</accession>
<reference evidence="1 2" key="1">
    <citation type="journal article" date="2016" name="Nat. Commun.">
        <title>Thousands of microbial genomes shed light on interconnected biogeochemical processes in an aquifer system.</title>
        <authorList>
            <person name="Anantharaman K."/>
            <person name="Brown C.T."/>
            <person name="Hug L.A."/>
            <person name="Sharon I."/>
            <person name="Castelle C.J."/>
            <person name="Probst A.J."/>
            <person name="Thomas B.C."/>
            <person name="Singh A."/>
            <person name="Wilkins M.J."/>
            <person name="Karaoz U."/>
            <person name="Brodie E.L."/>
            <person name="Williams K.H."/>
            <person name="Hubbard S.S."/>
            <person name="Banfield J.F."/>
        </authorList>
    </citation>
    <scope>NUCLEOTIDE SEQUENCE [LARGE SCALE GENOMIC DNA]</scope>
</reference>